<protein>
    <submittedName>
        <fullName evidence="6">DNA-binding transcriptional LysR family regulator</fullName>
    </submittedName>
</protein>
<dbReference type="PANTHER" id="PTHR30346">
    <property type="entry name" value="TRANSCRIPTIONAL DUAL REGULATOR HCAR-RELATED"/>
    <property type="match status" value="1"/>
</dbReference>
<proteinExistence type="inferred from homology"/>
<keyword evidence="2" id="KW-0805">Transcription regulation</keyword>
<evidence type="ECO:0000313" key="6">
    <source>
        <dbReference type="EMBL" id="MDR6867203.1"/>
    </source>
</evidence>
<dbReference type="Gene3D" id="3.40.190.10">
    <property type="entry name" value="Periplasmic binding protein-like II"/>
    <property type="match status" value="2"/>
</dbReference>
<dbReference type="PANTHER" id="PTHR30346:SF0">
    <property type="entry name" value="HCA OPERON TRANSCRIPTIONAL ACTIVATOR HCAR"/>
    <property type="match status" value="1"/>
</dbReference>
<keyword evidence="4" id="KW-0804">Transcription</keyword>
<keyword evidence="3 6" id="KW-0238">DNA-binding</keyword>
<evidence type="ECO:0000256" key="3">
    <source>
        <dbReference type="ARBA" id="ARBA00023125"/>
    </source>
</evidence>
<gene>
    <name evidence="6" type="ORF">J2Y69_001804</name>
</gene>
<feature type="domain" description="LysR substrate-binding" evidence="5">
    <location>
        <begin position="4"/>
        <end position="178"/>
    </location>
</feature>
<dbReference type="CDD" id="cd08414">
    <property type="entry name" value="PBP2_LTTR_aromatics_like"/>
    <property type="match status" value="1"/>
</dbReference>
<organism evidence="6 7">
    <name type="scientific">Microbacterium resistens</name>
    <dbReference type="NCBI Taxonomy" id="156977"/>
    <lineage>
        <taxon>Bacteria</taxon>
        <taxon>Bacillati</taxon>
        <taxon>Actinomycetota</taxon>
        <taxon>Actinomycetes</taxon>
        <taxon>Micrococcales</taxon>
        <taxon>Microbacteriaceae</taxon>
        <taxon>Microbacterium</taxon>
    </lineage>
</organism>
<comment type="caution">
    <text evidence="6">The sequence shown here is derived from an EMBL/GenBank/DDBJ whole genome shotgun (WGS) entry which is preliminary data.</text>
</comment>
<dbReference type="EMBL" id="JAVDUM010000007">
    <property type="protein sequence ID" value="MDR6867203.1"/>
    <property type="molecule type" value="Genomic_DNA"/>
</dbReference>
<evidence type="ECO:0000256" key="4">
    <source>
        <dbReference type="ARBA" id="ARBA00023163"/>
    </source>
</evidence>
<evidence type="ECO:0000256" key="1">
    <source>
        <dbReference type="ARBA" id="ARBA00009437"/>
    </source>
</evidence>
<reference evidence="6 7" key="1">
    <citation type="submission" date="2023-07" db="EMBL/GenBank/DDBJ databases">
        <title>Sorghum-associated microbial communities from plants grown in Nebraska, USA.</title>
        <authorList>
            <person name="Schachtman D."/>
        </authorList>
    </citation>
    <scope>NUCLEOTIDE SEQUENCE [LARGE SCALE GENOMIC DNA]</scope>
    <source>
        <strain evidence="6 7">2980</strain>
    </source>
</reference>
<comment type="similarity">
    <text evidence="1">Belongs to the LysR transcriptional regulatory family.</text>
</comment>
<evidence type="ECO:0000259" key="5">
    <source>
        <dbReference type="Pfam" id="PF03466"/>
    </source>
</evidence>
<evidence type="ECO:0000313" key="7">
    <source>
        <dbReference type="Proteomes" id="UP001259347"/>
    </source>
</evidence>
<dbReference type="Pfam" id="PF03466">
    <property type="entry name" value="LysR_substrate"/>
    <property type="match status" value="1"/>
</dbReference>
<evidence type="ECO:0000256" key="2">
    <source>
        <dbReference type="ARBA" id="ARBA00023015"/>
    </source>
</evidence>
<keyword evidence="7" id="KW-1185">Reference proteome</keyword>
<dbReference type="GO" id="GO:0003677">
    <property type="term" value="F:DNA binding"/>
    <property type="evidence" value="ECO:0007669"/>
    <property type="project" value="UniProtKB-KW"/>
</dbReference>
<accession>A0ABU1SE55</accession>
<sequence>MPGRWIDTWKRRMPEVGLVLTEIAYATQRAALDADEIDIALVREPFDRAGMHAIPLYTEVTVVVAAADSHLMAADELDAEDLAGEVLLQTVEDVLGTLDLPATPAAIAPIETLKDAVATVAAGTGILILPMSLARLHHRKDVDYRPLRGGPTSPVLLAWPEDRTTTDVEAFIGIVRGRTANSSR</sequence>
<dbReference type="SUPFAM" id="SSF53850">
    <property type="entry name" value="Periplasmic binding protein-like II"/>
    <property type="match status" value="1"/>
</dbReference>
<name>A0ABU1SE55_9MICO</name>
<dbReference type="Proteomes" id="UP001259347">
    <property type="component" value="Unassembled WGS sequence"/>
</dbReference>
<dbReference type="InterPro" id="IPR005119">
    <property type="entry name" value="LysR_subst-bd"/>
</dbReference>